<reference evidence="2 3" key="1">
    <citation type="submission" date="2018-03" db="EMBL/GenBank/DDBJ databases">
        <title>Genomic Encyclopedia of Archaeal and Bacterial Type Strains, Phase II (KMG-II): from individual species to whole genera.</title>
        <authorList>
            <person name="Goeker M."/>
        </authorList>
    </citation>
    <scope>NUCLEOTIDE SEQUENCE [LARGE SCALE GENOMIC DNA]</scope>
    <source>
        <strain evidence="2 3">DSM 45348</strain>
    </source>
</reference>
<organism evidence="2 3">
    <name type="scientific">Pseudosporangium ferrugineum</name>
    <dbReference type="NCBI Taxonomy" id="439699"/>
    <lineage>
        <taxon>Bacteria</taxon>
        <taxon>Bacillati</taxon>
        <taxon>Actinomycetota</taxon>
        <taxon>Actinomycetes</taxon>
        <taxon>Micromonosporales</taxon>
        <taxon>Micromonosporaceae</taxon>
        <taxon>Pseudosporangium</taxon>
    </lineage>
</organism>
<dbReference type="InterPro" id="IPR046828">
    <property type="entry name" value="RepSA"/>
</dbReference>
<dbReference type="EMBL" id="PVZG01000026">
    <property type="protein sequence ID" value="PRY19975.1"/>
    <property type="molecule type" value="Genomic_DNA"/>
</dbReference>
<dbReference type="Proteomes" id="UP000239209">
    <property type="component" value="Unassembled WGS sequence"/>
</dbReference>
<proteinExistence type="predicted"/>
<gene>
    <name evidence="2" type="ORF">CLV70_12613</name>
</gene>
<protein>
    <recommendedName>
        <fullName evidence="4">Replication initiator protein</fullName>
    </recommendedName>
</protein>
<evidence type="ECO:0000313" key="3">
    <source>
        <dbReference type="Proteomes" id="UP000239209"/>
    </source>
</evidence>
<evidence type="ECO:0000256" key="1">
    <source>
        <dbReference type="SAM" id="MobiDB-lite"/>
    </source>
</evidence>
<dbReference type="AlphaFoldDB" id="A0A2T0RFP2"/>
<dbReference type="Pfam" id="PF20199">
    <property type="entry name" value="RepSA"/>
    <property type="match status" value="2"/>
</dbReference>
<keyword evidence="3" id="KW-1185">Reference proteome</keyword>
<evidence type="ECO:0008006" key="4">
    <source>
        <dbReference type="Google" id="ProtNLM"/>
    </source>
</evidence>
<feature type="compositionally biased region" description="Basic and acidic residues" evidence="1">
    <location>
        <begin position="153"/>
        <end position="168"/>
    </location>
</feature>
<feature type="compositionally biased region" description="Basic residues" evidence="1">
    <location>
        <begin position="169"/>
        <end position="178"/>
    </location>
</feature>
<name>A0A2T0RFP2_9ACTN</name>
<feature type="region of interest" description="Disordered" evidence="1">
    <location>
        <begin position="148"/>
        <end position="194"/>
    </location>
</feature>
<sequence length="576" mass="64952">MTDTALLSEPRPGSRAARMRQPLAKDAMRLLAERNGVCVRPLPLRRTDTVTGLTEVVEVPCGARLAAKCKPCAERNRRLRIQQIREGWHLEDEPAVRPEQPSRDVLELVKTRAHLEFDREALQYEPMTPDERAERLATLDAQIAEVDEALGETDLRGHLTPKERDERPRRQRSTRRRHDSPELPRLPVDPRTVGRTFQGKAGQTFRPSMLLTLTLDSHGAVHSHVRRGAYVAPCPCGERHSIHDPKLGTPVDPATYDYRRAALDAIHFARVLDRWWQNLRRAAGWNVQYAGAVELQRRLAPHAHFAVRGTLPRRLVAMVAKATYHQVWWPAFDEMTYSVDRPPVWDPEAGAYVDPTTRESLPTWGEALDALDDPDARPAYVARLGRTDARGIAQGSKDAERSIRYVTKYVTKDLTEHANPSSSAQKAHADRLHAELSVLPCSPTCANWLLYGVQPDRPKAGLVPGRCTGKVHQRSTLGFTGRRVLVSRQWSGKTLADHRADNRAWIRAVLSGDLAEPEETSAERYRFELARPDDPDVLPLEHRILRAVSARIRWRSQVDTARRLSATDTPEAARAA</sequence>
<evidence type="ECO:0000313" key="2">
    <source>
        <dbReference type="EMBL" id="PRY19975.1"/>
    </source>
</evidence>
<comment type="caution">
    <text evidence="2">The sequence shown here is derived from an EMBL/GenBank/DDBJ whole genome shotgun (WGS) entry which is preliminary data.</text>
</comment>
<accession>A0A2T0RFP2</accession>